<feature type="transmembrane region" description="Helical" evidence="1">
    <location>
        <begin position="20"/>
        <end position="45"/>
    </location>
</feature>
<dbReference type="Proteomes" id="UP000050794">
    <property type="component" value="Unassembled WGS sequence"/>
</dbReference>
<reference evidence="2 3" key="2">
    <citation type="submission" date="2018-11" db="EMBL/GenBank/DDBJ databases">
        <authorList>
            <consortium name="Pathogen Informatics"/>
        </authorList>
    </citation>
    <scope>NUCLEOTIDE SEQUENCE [LARGE SCALE GENOMIC DNA]</scope>
</reference>
<evidence type="ECO:0000256" key="1">
    <source>
        <dbReference type="SAM" id="Phobius"/>
    </source>
</evidence>
<keyword evidence="3" id="KW-1185">Reference proteome</keyword>
<accession>A0A183U2M1</accession>
<keyword evidence="1" id="KW-1133">Transmembrane helix</keyword>
<proteinExistence type="predicted"/>
<evidence type="ECO:0000313" key="4">
    <source>
        <dbReference type="WBParaSite" id="TCNE_0000274101-mRNA-1"/>
    </source>
</evidence>
<dbReference type="EMBL" id="UYWY01002977">
    <property type="protein sequence ID" value="VDM28458.1"/>
    <property type="molecule type" value="Genomic_DNA"/>
</dbReference>
<dbReference type="WBParaSite" id="TCNE_0000274101-mRNA-1">
    <property type="protein sequence ID" value="TCNE_0000274101-mRNA-1"/>
    <property type="gene ID" value="TCNE_0000274101"/>
</dbReference>
<protein>
    <submittedName>
        <fullName evidence="4">ABC2_membrane domain-containing protein</fullName>
    </submittedName>
</protein>
<gene>
    <name evidence="2" type="ORF">TCNE_LOCUS2741</name>
</gene>
<sequence length="94" mass="10658">MVLAFNVISLIVVVLLDRELAMIAVNYSFFTLMYITALTCTAFALHDNSAVMLYPILVSLERTLMHMPQRTFRNKCYSGLPLAFDAPYAVRMTC</sequence>
<evidence type="ECO:0000313" key="3">
    <source>
        <dbReference type="Proteomes" id="UP000050794"/>
    </source>
</evidence>
<evidence type="ECO:0000313" key="2">
    <source>
        <dbReference type="EMBL" id="VDM28458.1"/>
    </source>
</evidence>
<keyword evidence="1" id="KW-0812">Transmembrane</keyword>
<reference evidence="4" key="1">
    <citation type="submission" date="2016-06" db="UniProtKB">
        <authorList>
            <consortium name="WormBaseParasite"/>
        </authorList>
    </citation>
    <scope>IDENTIFICATION</scope>
</reference>
<organism evidence="3 4">
    <name type="scientific">Toxocara canis</name>
    <name type="common">Canine roundworm</name>
    <dbReference type="NCBI Taxonomy" id="6265"/>
    <lineage>
        <taxon>Eukaryota</taxon>
        <taxon>Metazoa</taxon>
        <taxon>Ecdysozoa</taxon>
        <taxon>Nematoda</taxon>
        <taxon>Chromadorea</taxon>
        <taxon>Rhabditida</taxon>
        <taxon>Spirurina</taxon>
        <taxon>Ascaridomorpha</taxon>
        <taxon>Ascaridoidea</taxon>
        <taxon>Toxocaridae</taxon>
        <taxon>Toxocara</taxon>
    </lineage>
</organism>
<name>A0A183U2M1_TOXCA</name>
<keyword evidence="1" id="KW-0472">Membrane</keyword>
<dbReference type="AlphaFoldDB" id="A0A183U2M1"/>